<reference evidence="2" key="2">
    <citation type="submission" date="2020-10" db="UniProtKB">
        <authorList>
            <consortium name="WormBaseParasite"/>
        </authorList>
    </citation>
    <scope>IDENTIFICATION</scope>
</reference>
<dbReference type="WBParaSite" id="Pan_g14382.t1">
    <property type="protein sequence ID" value="Pan_g14382.t1"/>
    <property type="gene ID" value="Pan_g14382"/>
</dbReference>
<evidence type="ECO:0000313" key="2">
    <source>
        <dbReference type="WBParaSite" id="Pan_g14382.t1"/>
    </source>
</evidence>
<protein>
    <submittedName>
        <fullName evidence="2">Secreted protein</fullName>
    </submittedName>
</protein>
<keyword evidence="1" id="KW-1185">Reference proteome</keyword>
<proteinExistence type="predicted"/>
<evidence type="ECO:0000313" key="1">
    <source>
        <dbReference type="Proteomes" id="UP000492821"/>
    </source>
</evidence>
<accession>A0A7E4UYK4</accession>
<sequence length="71" mass="7636">MTTYSVQMAMRAISPAPLLNSISIYVRLEHQTSSGVDCGVVSARTGSDHCVSKSGRVYIYEMIRSGVGPGR</sequence>
<reference evidence="1" key="1">
    <citation type="journal article" date="2013" name="Genetics">
        <title>The draft genome and transcriptome of Panagrellus redivivus are shaped by the harsh demands of a free-living lifestyle.</title>
        <authorList>
            <person name="Srinivasan J."/>
            <person name="Dillman A.R."/>
            <person name="Macchietto M.G."/>
            <person name="Heikkinen L."/>
            <person name="Lakso M."/>
            <person name="Fracchia K.M."/>
            <person name="Antoshechkin I."/>
            <person name="Mortazavi A."/>
            <person name="Wong G."/>
            <person name="Sternberg P.W."/>
        </authorList>
    </citation>
    <scope>NUCLEOTIDE SEQUENCE [LARGE SCALE GENOMIC DNA]</scope>
    <source>
        <strain evidence="1">MT8872</strain>
    </source>
</reference>
<dbReference type="Proteomes" id="UP000492821">
    <property type="component" value="Unassembled WGS sequence"/>
</dbReference>
<name>A0A7E4UYK4_PANRE</name>
<dbReference type="AlphaFoldDB" id="A0A7E4UYK4"/>
<organism evidence="1 2">
    <name type="scientific">Panagrellus redivivus</name>
    <name type="common">Microworm</name>
    <dbReference type="NCBI Taxonomy" id="6233"/>
    <lineage>
        <taxon>Eukaryota</taxon>
        <taxon>Metazoa</taxon>
        <taxon>Ecdysozoa</taxon>
        <taxon>Nematoda</taxon>
        <taxon>Chromadorea</taxon>
        <taxon>Rhabditida</taxon>
        <taxon>Tylenchina</taxon>
        <taxon>Panagrolaimomorpha</taxon>
        <taxon>Panagrolaimoidea</taxon>
        <taxon>Panagrolaimidae</taxon>
        <taxon>Panagrellus</taxon>
    </lineage>
</organism>